<evidence type="ECO:0000313" key="1">
    <source>
        <dbReference type="EMBL" id="GBP70206.1"/>
    </source>
</evidence>
<proteinExistence type="predicted"/>
<dbReference type="EMBL" id="BGZK01001067">
    <property type="protein sequence ID" value="GBP70206.1"/>
    <property type="molecule type" value="Genomic_DNA"/>
</dbReference>
<comment type="caution">
    <text evidence="1">The sequence shown here is derived from an EMBL/GenBank/DDBJ whole genome shotgun (WGS) entry which is preliminary data.</text>
</comment>
<accession>A0A4C1Y2R9</accession>
<evidence type="ECO:0000313" key="2">
    <source>
        <dbReference type="Proteomes" id="UP000299102"/>
    </source>
</evidence>
<organism evidence="1 2">
    <name type="scientific">Eumeta variegata</name>
    <name type="common">Bagworm moth</name>
    <name type="synonym">Eumeta japonica</name>
    <dbReference type="NCBI Taxonomy" id="151549"/>
    <lineage>
        <taxon>Eukaryota</taxon>
        <taxon>Metazoa</taxon>
        <taxon>Ecdysozoa</taxon>
        <taxon>Arthropoda</taxon>
        <taxon>Hexapoda</taxon>
        <taxon>Insecta</taxon>
        <taxon>Pterygota</taxon>
        <taxon>Neoptera</taxon>
        <taxon>Endopterygota</taxon>
        <taxon>Lepidoptera</taxon>
        <taxon>Glossata</taxon>
        <taxon>Ditrysia</taxon>
        <taxon>Tineoidea</taxon>
        <taxon>Psychidae</taxon>
        <taxon>Oiketicinae</taxon>
        <taxon>Eumeta</taxon>
    </lineage>
</organism>
<reference evidence="1 2" key="1">
    <citation type="journal article" date="2019" name="Commun. Biol.">
        <title>The bagworm genome reveals a unique fibroin gene that provides high tensile strength.</title>
        <authorList>
            <person name="Kono N."/>
            <person name="Nakamura H."/>
            <person name="Ohtoshi R."/>
            <person name="Tomita M."/>
            <person name="Numata K."/>
            <person name="Arakawa K."/>
        </authorList>
    </citation>
    <scope>NUCLEOTIDE SEQUENCE [LARGE SCALE GENOMIC DNA]</scope>
</reference>
<gene>
    <name evidence="1" type="ORF">EVAR_7472_1</name>
</gene>
<sequence>MFPIPTPALDFNLDLILIRTSVKSFIPAPDPAFGFASRCNFNFVSAIVPGLDLYEAELGQRQMCTWDSKRKESDFKYSFRLIPALIERKHGLKVHVLSSEIAWTGPDFYEKSDLLQILSVQRHILSVAGRERLCDDEQWRFEFDESWTSPEGRDDSVAIY</sequence>
<protein>
    <submittedName>
        <fullName evidence="1">Uncharacterized protein</fullName>
    </submittedName>
</protein>
<name>A0A4C1Y2R9_EUMVA</name>
<dbReference type="AlphaFoldDB" id="A0A4C1Y2R9"/>
<keyword evidence="2" id="KW-1185">Reference proteome</keyword>
<dbReference type="Proteomes" id="UP000299102">
    <property type="component" value="Unassembled WGS sequence"/>
</dbReference>